<reference evidence="1" key="1">
    <citation type="submission" date="2013-11" db="EMBL/GenBank/DDBJ databases">
        <title>Genome sequence of the fusiform rust pathogen reveals effectors for host alternation and coevolution with pine.</title>
        <authorList>
            <consortium name="DOE Joint Genome Institute"/>
            <person name="Smith K."/>
            <person name="Pendleton A."/>
            <person name="Kubisiak T."/>
            <person name="Anderson C."/>
            <person name="Salamov A."/>
            <person name="Aerts A."/>
            <person name="Riley R."/>
            <person name="Clum A."/>
            <person name="Lindquist E."/>
            <person name="Ence D."/>
            <person name="Campbell M."/>
            <person name="Kronenberg Z."/>
            <person name="Feau N."/>
            <person name="Dhillon B."/>
            <person name="Hamelin R."/>
            <person name="Burleigh J."/>
            <person name="Smith J."/>
            <person name="Yandell M."/>
            <person name="Nelson C."/>
            <person name="Grigoriev I."/>
            <person name="Davis J."/>
        </authorList>
    </citation>
    <scope>NUCLEOTIDE SEQUENCE</scope>
    <source>
        <strain evidence="1">G11</strain>
    </source>
</reference>
<dbReference type="Proteomes" id="UP000886653">
    <property type="component" value="Unassembled WGS sequence"/>
</dbReference>
<comment type="caution">
    <text evidence="1">The sequence shown here is derived from an EMBL/GenBank/DDBJ whole genome shotgun (WGS) entry which is preliminary data.</text>
</comment>
<evidence type="ECO:0000313" key="2">
    <source>
        <dbReference type="Proteomes" id="UP000886653"/>
    </source>
</evidence>
<gene>
    <name evidence="1" type="ORF">CROQUDRAFT_652724</name>
</gene>
<sequence>MKPLVHVLANHTYYYWYNKKRFDKASNSLKVYAIRKISTVVSINVVTGSSLMVGARPAKLNEEPVTPFFETTVLENLQAFSDLHS</sequence>
<proteinExistence type="predicted"/>
<accession>A0A9P6NMV1</accession>
<name>A0A9P6NMV1_9BASI</name>
<dbReference type="EMBL" id="MU167222">
    <property type="protein sequence ID" value="KAG0150056.1"/>
    <property type="molecule type" value="Genomic_DNA"/>
</dbReference>
<protein>
    <submittedName>
        <fullName evidence="1">Uncharacterized protein</fullName>
    </submittedName>
</protein>
<keyword evidence="2" id="KW-1185">Reference proteome</keyword>
<organism evidence="1 2">
    <name type="scientific">Cronartium quercuum f. sp. fusiforme G11</name>
    <dbReference type="NCBI Taxonomy" id="708437"/>
    <lineage>
        <taxon>Eukaryota</taxon>
        <taxon>Fungi</taxon>
        <taxon>Dikarya</taxon>
        <taxon>Basidiomycota</taxon>
        <taxon>Pucciniomycotina</taxon>
        <taxon>Pucciniomycetes</taxon>
        <taxon>Pucciniales</taxon>
        <taxon>Coleosporiaceae</taxon>
        <taxon>Cronartium</taxon>
    </lineage>
</organism>
<dbReference type="AlphaFoldDB" id="A0A9P6NMV1"/>
<evidence type="ECO:0000313" key="1">
    <source>
        <dbReference type="EMBL" id="KAG0150056.1"/>
    </source>
</evidence>
<feature type="non-terminal residue" evidence="1">
    <location>
        <position position="85"/>
    </location>
</feature>